<feature type="compositionally biased region" description="Polar residues" evidence="9">
    <location>
        <begin position="872"/>
        <end position="889"/>
    </location>
</feature>
<keyword evidence="4 7" id="KW-0067">ATP-binding</keyword>
<dbReference type="Gene3D" id="3.40.850.10">
    <property type="entry name" value="Kinesin motor domain"/>
    <property type="match status" value="1"/>
</dbReference>
<dbReference type="InterPro" id="IPR027640">
    <property type="entry name" value="Kinesin-like_fam"/>
</dbReference>
<dbReference type="GO" id="GO:0005874">
    <property type="term" value="C:microtubule"/>
    <property type="evidence" value="ECO:0007669"/>
    <property type="project" value="UniProtKB-KW"/>
</dbReference>
<evidence type="ECO:0000256" key="2">
    <source>
        <dbReference type="ARBA" id="ARBA00022701"/>
    </source>
</evidence>
<keyword evidence="5 8" id="KW-0175">Coiled coil</keyword>
<evidence type="ECO:0000313" key="13">
    <source>
        <dbReference type="Proteomes" id="UP000623129"/>
    </source>
</evidence>
<evidence type="ECO:0000256" key="7">
    <source>
        <dbReference type="PROSITE-ProRule" id="PRU00283"/>
    </source>
</evidence>
<dbReference type="Gene3D" id="1.10.418.10">
    <property type="entry name" value="Calponin-like domain"/>
    <property type="match status" value="1"/>
</dbReference>
<dbReference type="FunFam" id="3.40.850.10:FF:000103">
    <property type="entry name" value="Kinesin-like protein KIN-14A"/>
    <property type="match status" value="1"/>
</dbReference>
<dbReference type="Proteomes" id="UP000623129">
    <property type="component" value="Unassembled WGS sequence"/>
</dbReference>
<evidence type="ECO:0000256" key="8">
    <source>
        <dbReference type="SAM" id="Coils"/>
    </source>
</evidence>
<dbReference type="PROSITE" id="PS50067">
    <property type="entry name" value="KINESIN_MOTOR_2"/>
    <property type="match status" value="1"/>
</dbReference>
<keyword evidence="13" id="KW-1185">Reference proteome</keyword>
<keyword evidence="3 7" id="KW-0547">Nucleotide-binding</keyword>
<evidence type="ECO:0000259" key="11">
    <source>
        <dbReference type="PROSITE" id="PS50067"/>
    </source>
</evidence>
<protein>
    <submittedName>
        <fullName evidence="12">Kinesin-4</fullName>
    </submittedName>
</protein>
<keyword evidence="2" id="KW-0493">Microtubule</keyword>
<evidence type="ECO:0000256" key="6">
    <source>
        <dbReference type="ARBA" id="ARBA00023175"/>
    </source>
</evidence>
<evidence type="ECO:0000256" key="9">
    <source>
        <dbReference type="SAM" id="MobiDB-lite"/>
    </source>
</evidence>
<dbReference type="GO" id="GO:0003777">
    <property type="term" value="F:microtubule motor activity"/>
    <property type="evidence" value="ECO:0007669"/>
    <property type="project" value="InterPro"/>
</dbReference>
<feature type="region of interest" description="Disordered" evidence="9">
    <location>
        <begin position="701"/>
        <end position="725"/>
    </location>
</feature>
<feature type="compositionally biased region" description="Low complexity" evidence="9">
    <location>
        <begin position="903"/>
        <end position="914"/>
    </location>
</feature>
<dbReference type="GO" id="GO:0008017">
    <property type="term" value="F:microtubule binding"/>
    <property type="evidence" value="ECO:0007669"/>
    <property type="project" value="InterPro"/>
</dbReference>
<sequence length="920" mass="102021">MEPKRISFRQGCLSRKAEETALRRYEAAAWLESIAGPLCLPQKPSDHEFVSCLRNGLVLCNAINKIQPGSVPKVVSNALMGSPASDNQNPLPAYQYFENIRNFLVAVEELKLPTFEASDLEREKLDTASVSRLVDCILSLKSYHEWKRGAEINGSLKSIKSPLFKLSLTRAQIHMTPSGSFVQRSRLNLTSDTESKPCKAKDEVVRIICQCLVDAKENINQVLATNVTSQEREFKSAVHCSSKEGKVSNDISPLQNKDHYTSDKDRSDHMNFLEAQEQEIRELRLMLEGVKSEYRALHNQVQNDYATLVHEIQGLSTAASRYNEAVKENRNLYNMLQELRGNIRVFCRIRPTFNSTSRSSIEYIGEDGSVMVFDPLKPQSTRKVFQFNKVFGPKATQGDVYKETQSLIRSVVDGYNVCIFAYGQTGSGKTHTMCGPSGGSAKDNGINYMALNDLFSISSTRENVKYQINVQMVEIYNEQVRDLLCTLEIRTCTGNGQTSLPDAKMLPVGSTEDVINVMKLGEINRASSSTAMNDRSSRSHSILIVHVHGEEDSGEATHSCLYLVDLAGSERVDRSEATGDRLKEAQHINKSLSCLGDVITALAQKNSHIPYRNSKLTQLLQKSLGGNAKTLMFAHISPEIDSYAETISTLKFAQRVSTVELGAACANKESNEMRDLKNQIDNLKKALAIKETERVPFSSKMKENVPTMESSSKQAAERTPPRSRRFSLETPTYTKIPGAPTKTSQSQFGFHAQEKSPDKMKCDVAINGQDDFTFSSTSSSEQKSVRASVAINGQDDFSYSSTSRSVQKSVRASVVSKGSNIRKSIQSLGKLINASEKRSNQCPIEKPVSKIRSNLDSKSPVNSKTDSRTMRRQSLTNPLLASSNFSRRSSLGGKSDTNLSDVSKTPPSIKTSSKATKKWL</sequence>
<dbReference type="SMART" id="SM00033">
    <property type="entry name" value="CH"/>
    <property type="match status" value="1"/>
</dbReference>
<dbReference type="PANTHER" id="PTHR47972">
    <property type="entry name" value="KINESIN-LIKE PROTEIN KLP-3"/>
    <property type="match status" value="1"/>
</dbReference>
<dbReference type="SMART" id="SM00129">
    <property type="entry name" value="KISc"/>
    <property type="match status" value="1"/>
</dbReference>
<dbReference type="Pfam" id="PF00307">
    <property type="entry name" value="CH"/>
    <property type="match status" value="1"/>
</dbReference>
<dbReference type="FunFam" id="1.10.418.10:FF:000073">
    <property type="entry name" value="Kinesin-like protein KIN-14L"/>
    <property type="match status" value="1"/>
</dbReference>
<dbReference type="Pfam" id="PF00225">
    <property type="entry name" value="Kinesin"/>
    <property type="match status" value="1"/>
</dbReference>
<dbReference type="InterPro" id="IPR001715">
    <property type="entry name" value="CH_dom"/>
</dbReference>
<evidence type="ECO:0000259" key="10">
    <source>
        <dbReference type="PROSITE" id="PS50021"/>
    </source>
</evidence>
<dbReference type="CDD" id="cd21203">
    <property type="entry name" value="CH_AtKIN14-like"/>
    <property type="match status" value="1"/>
</dbReference>
<dbReference type="InterPro" id="IPR001752">
    <property type="entry name" value="Kinesin_motor_dom"/>
</dbReference>
<evidence type="ECO:0000256" key="5">
    <source>
        <dbReference type="ARBA" id="ARBA00023054"/>
    </source>
</evidence>
<feature type="domain" description="Calponin-homology (CH)" evidence="10">
    <location>
        <begin position="21"/>
        <end position="145"/>
    </location>
</feature>
<name>A0A833R405_9POAL</name>
<dbReference type="AlphaFoldDB" id="A0A833R405"/>
<dbReference type="PRINTS" id="PR00380">
    <property type="entry name" value="KINESINHEAVY"/>
</dbReference>
<feature type="binding site" evidence="7">
    <location>
        <begin position="423"/>
        <end position="430"/>
    </location>
    <ligand>
        <name>ATP</name>
        <dbReference type="ChEBI" id="CHEBI:30616"/>
    </ligand>
</feature>
<comment type="similarity">
    <text evidence="1">Belongs to the TRAFAC class myosin-kinesin ATPase superfamily. Kinesin family. KIN-14 subfamily.</text>
</comment>
<dbReference type="InterPro" id="IPR036872">
    <property type="entry name" value="CH_dom_sf"/>
</dbReference>
<evidence type="ECO:0000313" key="12">
    <source>
        <dbReference type="EMBL" id="KAF3332866.1"/>
    </source>
</evidence>
<dbReference type="EMBL" id="SWLB01000011">
    <property type="protein sequence ID" value="KAF3332866.1"/>
    <property type="molecule type" value="Genomic_DNA"/>
</dbReference>
<accession>A0A833R405</accession>
<evidence type="ECO:0000256" key="3">
    <source>
        <dbReference type="ARBA" id="ARBA00022741"/>
    </source>
</evidence>
<dbReference type="GO" id="GO:0007018">
    <property type="term" value="P:microtubule-based movement"/>
    <property type="evidence" value="ECO:0007669"/>
    <property type="project" value="InterPro"/>
</dbReference>
<reference evidence="12" key="1">
    <citation type="submission" date="2020-01" db="EMBL/GenBank/DDBJ databases">
        <title>Genome sequence of Kobresia littledalei, the first chromosome-level genome in the family Cyperaceae.</title>
        <authorList>
            <person name="Qu G."/>
        </authorList>
    </citation>
    <scope>NUCLEOTIDE SEQUENCE</scope>
    <source>
        <strain evidence="12">C.B.Clarke</strain>
        <tissue evidence="12">Leaf</tissue>
    </source>
</reference>
<dbReference type="OrthoDB" id="3176171at2759"/>
<dbReference type="PROSITE" id="PS50021">
    <property type="entry name" value="CH"/>
    <property type="match status" value="1"/>
</dbReference>
<dbReference type="InterPro" id="IPR027417">
    <property type="entry name" value="P-loop_NTPase"/>
</dbReference>
<keyword evidence="6 7" id="KW-0505">Motor protein</keyword>
<feature type="compositionally biased region" description="Polar residues" evidence="9">
    <location>
        <begin position="851"/>
        <end position="864"/>
    </location>
</feature>
<comment type="caution">
    <text evidence="12">The sequence shown here is derived from an EMBL/GenBank/DDBJ whole genome shotgun (WGS) entry which is preliminary data.</text>
</comment>
<organism evidence="12 13">
    <name type="scientific">Carex littledalei</name>
    <dbReference type="NCBI Taxonomy" id="544730"/>
    <lineage>
        <taxon>Eukaryota</taxon>
        <taxon>Viridiplantae</taxon>
        <taxon>Streptophyta</taxon>
        <taxon>Embryophyta</taxon>
        <taxon>Tracheophyta</taxon>
        <taxon>Spermatophyta</taxon>
        <taxon>Magnoliopsida</taxon>
        <taxon>Liliopsida</taxon>
        <taxon>Poales</taxon>
        <taxon>Cyperaceae</taxon>
        <taxon>Cyperoideae</taxon>
        <taxon>Cariceae</taxon>
        <taxon>Carex</taxon>
        <taxon>Carex subgen. Euthyceras</taxon>
    </lineage>
</organism>
<dbReference type="PANTHER" id="PTHR47972:SF4">
    <property type="entry name" value="KINESIN-LIKE PROTEIN KIN-14L"/>
    <property type="match status" value="1"/>
</dbReference>
<feature type="domain" description="Kinesin motor" evidence="11">
    <location>
        <begin position="342"/>
        <end position="659"/>
    </location>
</feature>
<gene>
    <name evidence="12" type="ORF">FCM35_KLT02443</name>
</gene>
<evidence type="ECO:0000256" key="1">
    <source>
        <dbReference type="ARBA" id="ARBA00010899"/>
    </source>
</evidence>
<dbReference type="InterPro" id="IPR036961">
    <property type="entry name" value="Kinesin_motor_dom_sf"/>
</dbReference>
<proteinExistence type="inferred from homology"/>
<feature type="region of interest" description="Disordered" evidence="9">
    <location>
        <begin position="836"/>
        <end position="920"/>
    </location>
</feature>
<dbReference type="SUPFAM" id="SSF47576">
    <property type="entry name" value="Calponin-homology domain, CH-domain"/>
    <property type="match status" value="1"/>
</dbReference>
<feature type="coiled-coil region" evidence="8">
    <location>
        <begin position="273"/>
        <end position="342"/>
    </location>
</feature>
<dbReference type="SUPFAM" id="SSF52540">
    <property type="entry name" value="P-loop containing nucleoside triphosphate hydrolases"/>
    <property type="match status" value="1"/>
</dbReference>
<dbReference type="GO" id="GO:0005524">
    <property type="term" value="F:ATP binding"/>
    <property type="evidence" value="ECO:0007669"/>
    <property type="project" value="UniProtKB-UniRule"/>
</dbReference>
<feature type="coiled-coil region" evidence="8">
    <location>
        <begin position="666"/>
        <end position="693"/>
    </location>
</feature>
<evidence type="ECO:0000256" key="4">
    <source>
        <dbReference type="ARBA" id="ARBA00022840"/>
    </source>
</evidence>